<dbReference type="InterPro" id="IPR023827">
    <property type="entry name" value="Peptidase_S8_Asp-AS"/>
</dbReference>
<proteinExistence type="inferred from homology"/>
<feature type="region of interest" description="Disordered" evidence="7">
    <location>
        <begin position="994"/>
        <end position="1023"/>
    </location>
</feature>
<dbReference type="PROSITE" id="PS00137">
    <property type="entry name" value="SUBTILASE_HIS"/>
    <property type="match status" value="1"/>
</dbReference>
<dbReference type="RefSeq" id="WP_211358012.1">
    <property type="nucleotide sequence ID" value="NZ_VFML01000001.1"/>
</dbReference>
<gene>
    <name evidence="9" type="ORF">FB471_2351</name>
</gene>
<evidence type="ECO:0000256" key="6">
    <source>
        <dbReference type="RuleBase" id="RU003355"/>
    </source>
</evidence>
<keyword evidence="3 5" id="KW-0378">Hydrolase</keyword>
<dbReference type="InterPro" id="IPR034193">
    <property type="entry name" value="PCSK9_ProteinaseK-like"/>
</dbReference>
<dbReference type="InterPro" id="IPR010259">
    <property type="entry name" value="S8pro/Inhibitor_I9"/>
</dbReference>
<feature type="domain" description="P/Homo B" evidence="8">
    <location>
        <begin position="412"/>
        <end position="537"/>
    </location>
</feature>
<dbReference type="PROSITE" id="PS51892">
    <property type="entry name" value="SUBTILASE"/>
    <property type="match status" value="1"/>
</dbReference>
<dbReference type="Pfam" id="PF01483">
    <property type="entry name" value="P_proprotein"/>
    <property type="match status" value="1"/>
</dbReference>
<accession>A0A542DHP9</accession>
<dbReference type="Gene3D" id="2.60.120.380">
    <property type="match status" value="1"/>
</dbReference>
<dbReference type="CDD" id="cd04077">
    <property type="entry name" value="Peptidases_S8_PCSK9_ProteinaseK_like"/>
    <property type="match status" value="1"/>
</dbReference>
<protein>
    <submittedName>
        <fullName evidence="9">Peptidase inhibitor I9</fullName>
    </submittedName>
</protein>
<feature type="active site" description="Charge relay system" evidence="5">
    <location>
        <position position="193"/>
    </location>
</feature>
<dbReference type="InterPro" id="IPR022398">
    <property type="entry name" value="Peptidase_S8_His-AS"/>
</dbReference>
<comment type="similarity">
    <text evidence="1 5 6">Belongs to the peptidase S8 family.</text>
</comment>
<name>A0A542DHP9_AMYCI</name>
<dbReference type="Gene3D" id="2.60.120.260">
    <property type="entry name" value="Galactose-binding domain-like"/>
    <property type="match status" value="1"/>
</dbReference>
<evidence type="ECO:0000256" key="7">
    <source>
        <dbReference type="SAM" id="MobiDB-lite"/>
    </source>
</evidence>
<dbReference type="InterPro" id="IPR015500">
    <property type="entry name" value="Peptidase_S8_subtilisin-rel"/>
</dbReference>
<dbReference type="SUPFAM" id="SSF52743">
    <property type="entry name" value="Subtilisin-like"/>
    <property type="match status" value="1"/>
</dbReference>
<dbReference type="Gene3D" id="3.30.70.80">
    <property type="entry name" value="Peptidase S8 propeptide/proteinase inhibitor I9"/>
    <property type="match status" value="1"/>
</dbReference>
<dbReference type="InterPro" id="IPR037045">
    <property type="entry name" value="S8pro/Inhibitor_I9_sf"/>
</dbReference>
<evidence type="ECO:0000256" key="2">
    <source>
        <dbReference type="ARBA" id="ARBA00022670"/>
    </source>
</evidence>
<dbReference type="Gene3D" id="3.40.50.200">
    <property type="entry name" value="Peptidase S8/S53 domain"/>
    <property type="match status" value="1"/>
</dbReference>
<comment type="caution">
    <text evidence="9">The sequence shown here is derived from an EMBL/GenBank/DDBJ whole genome shotgun (WGS) entry which is preliminary data.</text>
</comment>
<evidence type="ECO:0000256" key="5">
    <source>
        <dbReference type="PROSITE-ProRule" id="PRU01240"/>
    </source>
</evidence>
<dbReference type="PANTHER" id="PTHR43806:SF11">
    <property type="entry name" value="CEREVISIN-RELATED"/>
    <property type="match status" value="1"/>
</dbReference>
<dbReference type="InterPro" id="IPR023828">
    <property type="entry name" value="Peptidase_S8_Ser-AS"/>
</dbReference>
<dbReference type="InterPro" id="IPR002884">
    <property type="entry name" value="P_dom"/>
</dbReference>
<dbReference type="PROSITE" id="PS00138">
    <property type="entry name" value="SUBTILASE_SER"/>
    <property type="match status" value="1"/>
</dbReference>
<feature type="active site" description="Charge relay system" evidence="5">
    <location>
        <position position="356"/>
    </location>
</feature>
<evidence type="ECO:0000256" key="1">
    <source>
        <dbReference type="ARBA" id="ARBA00011073"/>
    </source>
</evidence>
<dbReference type="Pfam" id="PF05922">
    <property type="entry name" value="Inhibitor_I9"/>
    <property type="match status" value="1"/>
</dbReference>
<dbReference type="InterPro" id="IPR036852">
    <property type="entry name" value="Peptidase_S8/S53_dom_sf"/>
</dbReference>
<sequence length="1265" mass="131509">MRRWVGRGRVLAAGIVLSVLAGVLALSGGPARAAEGQVHTPAGAQAIAGSYIVLLKPGGRPVAEVAGALAEQHGGEVDRTYGAALRGFTLSASERQARRLAADPRVDRVEADSVVSTEGTQTTPPWNLDRVDQHSTVLNDTFRYPDGAGAGVTVYVMDTGVRTSHEEFQSRARVGFDAIGDGWNGQDCSTSGHGTHVAGLVGGATYGVAKQARLVSVRVLSCENVGSVSQIIAGVDWVTEHAERPAVVNMSLGGSESAAEELAIKNSIDSGITYVVAAGNEDRDACRFSPAGLAEAITVGASNPLDERARDWEEPGSSLVTGSNYGECLDMFAPGESIKSAHNALDTATVIQRGTSMASPHVAGAAALVLSESPNLTPEQVADTLLGRATTGVLRQDTLETGSPNKLLYTGVPPPAVCTVGNDTRRPVPDLGSVTSSIEVTTCPRKVAPTARVRVRAEHPVRGDLSLRLVTPDGSERVLKEADGTDTAADVHETYPLPDLSTMDANGTWKLVVRDHFGFDQGALVDWKLVLAEPAVGLPVVSSTDYPANGQPHGGAGVAGEFTFRPGSPVPVAKYSYQLDGEAQPTEVTATDGVATVTLTPEGAGRRSLTVRAFNGVGEPSARVVYDFVVADQPPPASPVVSSFDYPADEHPNGGAGVPGTFTFKPGDEGPIDGYSYQLDTGTEPTEVSATGEVTVGIAPDAAGTRTLTVRAVRGGVPSAPTTFSFVVAGAAETVDGGMLAVDGQEVNADIPADRVLRLRFDGTAGDRLGLGLAESTLDTFAKVWVLDPDGNPVSTKENNAPSYFSSNSSGGVALPELTTTGTYQVLVDPDGAGTGAVTVLLSSNATGTTDTTEQGHPFELTRSGQYAEIGIDAEADTWYNLGFTEPSDRFRYLWIEVRGPDGTVDGPWAIQPSQAVRFHAGEPGRYRVVVGYYFAESPGSGKLWLSEEIDAGEITTSGQGTALSLHRPGQHARMRFDGTQGQRLNLGYTDIDLSTPGGTVPPKASVIGPDGTTKTPDRRGDSARIPVLTRTGSHDLVVTGGAGTGTVTVWLSEDVPGGTIAIGGDTTVTTTRPGQHATVRFDGTAGQRLNIGLTDMTSGFDNQSVRLYAPDGTKVGYGGNLTGADSFGFDPLPVTGTYELAVGPTNGQFGTVRLTLSAPADAGSITISGAQATMPIDLPGQDGHVSFAGAAGDRLRLTFGDRTFSGPYYLTVLNPDGTKLVDRAYRTDDSPYDLPELPASGEYLVIIDPQSAATGSIAVGVERQ</sequence>
<evidence type="ECO:0000313" key="10">
    <source>
        <dbReference type="Proteomes" id="UP000320876"/>
    </source>
</evidence>
<feature type="active site" description="Charge relay system" evidence="5">
    <location>
        <position position="158"/>
    </location>
</feature>
<reference evidence="9 10" key="1">
    <citation type="submission" date="2019-06" db="EMBL/GenBank/DDBJ databases">
        <title>Sequencing the genomes of 1000 actinobacteria strains.</title>
        <authorList>
            <person name="Klenk H.-P."/>
        </authorList>
    </citation>
    <scope>NUCLEOTIDE SEQUENCE [LARGE SCALE GENOMIC DNA]</scope>
    <source>
        <strain evidence="9 10">DSM 45679</strain>
    </source>
</reference>
<keyword evidence="10" id="KW-1185">Reference proteome</keyword>
<dbReference type="AlphaFoldDB" id="A0A542DHP9"/>
<dbReference type="PROSITE" id="PS00136">
    <property type="entry name" value="SUBTILASE_ASP"/>
    <property type="match status" value="1"/>
</dbReference>
<dbReference type="GO" id="GO:0006508">
    <property type="term" value="P:proteolysis"/>
    <property type="evidence" value="ECO:0007669"/>
    <property type="project" value="UniProtKB-KW"/>
</dbReference>
<dbReference type="GO" id="GO:0005615">
    <property type="term" value="C:extracellular space"/>
    <property type="evidence" value="ECO:0007669"/>
    <property type="project" value="TreeGrafter"/>
</dbReference>
<dbReference type="Proteomes" id="UP000320876">
    <property type="component" value="Unassembled WGS sequence"/>
</dbReference>
<evidence type="ECO:0000256" key="4">
    <source>
        <dbReference type="ARBA" id="ARBA00022825"/>
    </source>
</evidence>
<dbReference type="EMBL" id="VFML01000001">
    <property type="protein sequence ID" value="TQJ02617.1"/>
    <property type="molecule type" value="Genomic_DNA"/>
</dbReference>
<keyword evidence="2 5" id="KW-0645">Protease</keyword>
<dbReference type="PROSITE" id="PS51829">
    <property type="entry name" value="P_HOMO_B"/>
    <property type="match status" value="1"/>
</dbReference>
<keyword evidence="4 5" id="KW-0720">Serine protease</keyword>
<evidence type="ECO:0000259" key="8">
    <source>
        <dbReference type="PROSITE" id="PS51829"/>
    </source>
</evidence>
<dbReference type="GO" id="GO:0004252">
    <property type="term" value="F:serine-type endopeptidase activity"/>
    <property type="evidence" value="ECO:0007669"/>
    <property type="project" value="UniProtKB-UniRule"/>
</dbReference>
<dbReference type="PRINTS" id="PR00723">
    <property type="entry name" value="SUBTILISIN"/>
</dbReference>
<dbReference type="Pfam" id="PF00082">
    <property type="entry name" value="Peptidase_S8"/>
    <property type="match status" value="1"/>
</dbReference>
<dbReference type="InterPro" id="IPR050131">
    <property type="entry name" value="Peptidase_S8_subtilisin-like"/>
</dbReference>
<organism evidence="9 10">
    <name type="scientific">Amycolatopsis cihanbeyliensis</name>
    <dbReference type="NCBI Taxonomy" id="1128664"/>
    <lineage>
        <taxon>Bacteria</taxon>
        <taxon>Bacillati</taxon>
        <taxon>Actinomycetota</taxon>
        <taxon>Actinomycetes</taxon>
        <taxon>Pseudonocardiales</taxon>
        <taxon>Pseudonocardiaceae</taxon>
        <taxon>Amycolatopsis</taxon>
    </lineage>
</organism>
<dbReference type="InterPro" id="IPR000209">
    <property type="entry name" value="Peptidase_S8/S53_dom"/>
</dbReference>
<dbReference type="PANTHER" id="PTHR43806">
    <property type="entry name" value="PEPTIDASE S8"/>
    <property type="match status" value="1"/>
</dbReference>
<evidence type="ECO:0000256" key="3">
    <source>
        <dbReference type="ARBA" id="ARBA00022801"/>
    </source>
</evidence>
<dbReference type="FunFam" id="3.40.50.200:FF:000014">
    <property type="entry name" value="Proteinase K"/>
    <property type="match status" value="1"/>
</dbReference>
<evidence type="ECO:0000313" key="9">
    <source>
        <dbReference type="EMBL" id="TQJ02617.1"/>
    </source>
</evidence>